<evidence type="ECO:0000256" key="1">
    <source>
        <dbReference type="ARBA" id="ARBA00004167"/>
    </source>
</evidence>
<keyword evidence="5 6" id="KW-0472">Membrane</keyword>
<evidence type="ECO:0000313" key="7">
    <source>
        <dbReference type="EMBL" id="OGG62593.1"/>
    </source>
</evidence>
<dbReference type="GO" id="GO:0015628">
    <property type="term" value="P:protein secretion by the type II secretion system"/>
    <property type="evidence" value="ECO:0007669"/>
    <property type="project" value="InterPro"/>
</dbReference>
<evidence type="ECO:0000256" key="6">
    <source>
        <dbReference type="SAM" id="Phobius"/>
    </source>
</evidence>
<accession>A0A1F6DMJ1</accession>
<reference evidence="7 8" key="1">
    <citation type="journal article" date="2016" name="Nat. Commun.">
        <title>Thousands of microbial genomes shed light on interconnected biogeochemical processes in an aquifer system.</title>
        <authorList>
            <person name="Anantharaman K."/>
            <person name="Brown C.T."/>
            <person name="Hug L.A."/>
            <person name="Sharon I."/>
            <person name="Castelle C.J."/>
            <person name="Probst A.J."/>
            <person name="Thomas B.C."/>
            <person name="Singh A."/>
            <person name="Wilkins M.J."/>
            <person name="Karaoz U."/>
            <person name="Brodie E.L."/>
            <person name="Williams K.H."/>
            <person name="Hubbard S.S."/>
            <person name="Banfield J.F."/>
        </authorList>
    </citation>
    <scope>NUCLEOTIDE SEQUENCE [LARGE SCALE GENOMIC DNA]</scope>
</reference>
<evidence type="ECO:0000256" key="5">
    <source>
        <dbReference type="ARBA" id="ARBA00023136"/>
    </source>
</evidence>
<dbReference type="PROSITE" id="PS00409">
    <property type="entry name" value="PROKAR_NTER_METHYL"/>
    <property type="match status" value="1"/>
</dbReference>
<dbReference type="Gene3D" id="3.30.700.10">
    <property type="entry name" value="Glycoprotein, Type 4 Pilin"/>
    <property type="match status" value="1"/>
</dbReference>
<evidence type="ECO:0000256" key="3">
    <source>
        <dbReference type="ARBA" id="ARBA00022692"/>
    </source>
</evidence>
<dbReference type="PANTHER" id="PTHR30093">
    <property type="entry name" value="GENERAL SECRETION PATHWAY PROTEIN G"/>
    <property type="match status" value="1"/>
</dbReference>
<comment type="subcellular location">
    <subcellularLocation>
        <location evidence="1">Membrane</location>
        <topology evidence="1">Single-pass membrane protein</topology>
    </subcellularLocation>
</comment>
<organism evidence="7 8">
    <name type="scientific">Candidatus Kaiserbacteria bacterium RIFCSPHIGHO2_02_FULL_54_22</name>
    <dbReference type="NCBI Taxonomy" id="1798495"/>
    <lineage>
        <taxon>Bacteria</taxon>
        <taxon>Candidatus Kaiseribacteriota</taxon>
    </lineage>
</organism>
<evidence type="ECO:0008006" key="9">
    <source>
        <dbReference type="Google" id="ProtNLM"/>
    </source>
</evidence>
<dbReference type="InterPro" id="IPR012902">
    <property type="entry name" value="N_methyl_site"/>
</dbReference>
<protein>
    <recommendedName>
        <fullName evidence="9">Type II secretion system protein GspG C-terminal domain-containing protein</fullName>
    </recommendedName>
</protein>
<dbReference type="GO" id="GO:0015627">
    <property type="term" value="C:type II protein secretion system complex"/>
    <property type="evidence" value="ECO:0007669"/>
    <property type="project" value="InterPro"/>
</dbReference>
<dbReference type="InterPro" id="IPR045584">
    <property type="entry name" value="Pilin-like"/>
</dbReference>
<dbReference type="NCBIfam" id="TIGR02532">
    <property type="entry name" value="IV_pilin_GFxxxE"/>
    <property type="match status" value="1"/>
</dbReference>
<dbReference type="PRINTS" id="PR00813">
    <property type="entry name" value="BCTERIALGSPG"/>
</dbReference>
<feature type="transmembrane region" description="Helical" evidence="6">
    <location>
        <begin position="12"/>
        <end position="32"/>
    </location>
</feature>
<gene>
    <name evidence="7" type="ORF">A3C19_01275</name>
</gene>
<dbReference type="PANTHER" id="PTHR30093:SF44">
    <property type="entry name" value="TYPE II SECRETION SYSTEM CORE PROTEIN G"/>
    <property type="match status" value="1"/>
</dbReference>
<dbReference type="Proteomes" id="UP000178532">
    <property type="component" value="Unassembled WGS sequence"/>
</dbReference>
<keyword evidence="3 6" id="KW-0812">Transmembrane</keyword>
<dbReference type="GO" id="GO:0016020">
    <property type="term" value="C:membrane"/>
    <property type="evidence" value="ECO:0007669"/>
    <property type="project" value="UniProtKB-SubCell"/>
</dbReference>
<dbReference type="InterPro" id="IPR000983">
    <property type="entry name" value="Bac_GSPG_pilin"/>
</dbReference>
<evidence type="ECO:0000256" key="2">
    <source>
        <dbReference type="ARBA" id="ARBA00022481"/>
    </source>
</evidence>
<name>A0A1F6DMJ1_9BACT</name>
<evidence type="ECO:0000256" key="4">
    <source>
        <dbReference type="ARBA" id="ARBA00022989"/>
    </source>
</evidence>
<proteinExistence type="predicted"/>
<dbReference type="STRING" id="1798495.A3C19_01275"/>
<comment type="caution">
    <text evidence="7">The sequence shown here is derived from an EMBL/GenBank/DDBJ whole genome shotgun (WGS) entry which is preliminary data.</text>
</comment>
<sequence length="139" mass="14430">MYYNRSRGFTLIELLVVIAIIGILSAVVLASLNTARSKGQDAAIQSDLSTIQTQAEIYYSDTSNSYLGMCADADIDRAVDATDTANGGSAGDVPCNDSATEYAVQSPLVADTANDWCVDSTGYAGKTIVALGVGDTACN</sequence>
<dbReference type="AlphaFoldDB" id="A0A1F6DMJ1"/>
<dbReference type="Pfam" id="PF07963">
    <property type="entry name" value="N_methyl"/>
    <property type="match status" value="1"/>
</dbReference>
<dbReference type="SUPFAM" id="SSF54523">
    <property type="entry name" value="Pili subunits"/>
    <property type="match status" value="1"/>
</dbReference>
<evidence type="ECO:0000313" key="8">
    <source>
        <dbReference type="Proteomes" id="UP000178532"/>
    </source>
</evidence>
<dbReference type="EMBL" id="MFLI01000006">
    <property type="protein sequence ID" value="OGG62593.1"/>
    <property type="molecule type" value="Genomic_DNA"/>
</dbReference>
<keyword evidence="2" id="KW-0488">Methylation</keyword>
<keyword evidence="4 6" id="KW-1133">Transmembrane helix</keyword>